<dbReference type="SUPFAM" id="SSF117281">
    <property type="entry name" value="Kelch motif"/>
    <property type="match status" value="1"/>
</dbReference>
<proteinExistence type="predicted"/>
<dbReference type="GeneID" id="104789197"/>
<feature type="compositionally biased region" description="Acidic residues" evidence="1">
    <location>
        <begin position="24"/>
        <end position="38"/>
    </location>
</feature>
<evidence type="ECO:0000259" key="2">
    <source>
        <dbReference type="SMART" id="SM00256"/>
    </source>
</evidence>
<dbReference type="Proteomes" id="UP000694864">
    <property type="component" value="Chromosome 5"/>
</dbReference>
<dbReference type="InterPro" id="IPR015915">
    <property type="entry name" value="Kelch-typ_b-propeller"/>
</dbReference>
<dbReference type="SMART" id="SM00612">
    <property type="entry name" value="Kelch"/>
    <property type="match status" value="2"/>
</dbReference>
<dbReference type="PANTHER" id="PTHR24414:SF65">
    <property type="entry name" value="F-BOX DOMAIN-CONTAINING PROTEIN"/>
    <property type="match status" value="1"/>
</dbReference>
<reference evidence="3" key="1">
    <citation type="journal article" date="2014" name="Nat. Commun.">
        <title>The emerging biofuel crop Camelina sativa retains a highly undifferentiated hexaploid genome structure.</title>
        <authorList>
            <person name="Kagale S."/>
            <person name="Koh C."/>
            <person name="Nixon J."/>
            <person name="Bollina V."/>
            <person name="Clarke W.E."/>
            <person name="Tuteja R."/>
            <person name="Spillane C."/>
            <person name="Robinson S.J."/>
            <person name="Links M.G."/>
            <person name="Clarke C."/>
            <person name="Higgins E.E."/>
            <person name="Huebert T."/>
            <person name="Sharpe A.G."/>
            <person name="Parkin I.A."/>
        </authorList>
    </citation>
    <scope>NUCLEOTIDE SEQUENCE [LARGE SCALE GENOMIC DNA]</scope>
    <source>
        <strain evidence="3">cv. DH55</strain>
    </source>
</reference>
<dbReference type="RefSeq" id="XP_010513232.1">
    <property type="nucleotide sequence ID" value="XM_010514930.1"/>
</dbReference>
<evidence type="ECO:0000313" key="4">
    <source>
        <dbReference type="RefSeq" id="XP_010513232.1"/>
    </source>
</evidence>
<evidence type="ECO:0000256" key="1">
    <source>
        <dbReference type="SAM" id="MobiDB-lite"/>
    </source>
</evidence>
<organism evidence="3 4">
    <name type="scientific">Camelina sativa</name>
    <name type="common">False flax</name>
    <name type="synonym">Myagrum sativum</name>
    <dbReference type="NCBI Taxonomy" id="90675"/>
    <lineage>
        <taxon>Eukaryota</taxon>
        <taxon>Viridiplantae</taxon>
        <taxon>Streptophyta</taxon>
        <taxon>Embryophyta</taxon>
        <taxon>Tracheophyta</taxon>
        <taxon>Spermatophyta</taxon>
        <taxon>Magnoliopsida</taxon>
        <taxon>eudicotyledons</taxon>
        <taxon>Gunneridae</taxon>
        <taxon>Pentapetalae</taxon>
        <taxon>rosids</taxon>
        <taxon>malvids</taxon>
        <taxon>Brassicales</taxon>
        <taxon>Brassicaceae</taxon>
        <taxon>Camelineae</taxon>
        <taxon>Camelina</taxon>
    </lineage>
</organism>
<dbReference type="InterPro" id="IPR050354">
    <property type="entry name" value="F-box/kelch-repeat_ARATH"/>
</dbReference>
<feature type="domain" description="F-box" evidence="2">
    <location>
        <begin position="55"/>
        <end position="96"/>
    </location>
</feature>
<dbReference type="SMART" id="SM00256">
    <property type="entry name" value="FBOX"/>
    <property type="match status" value="1"/>
</dbReference>
<protein>
    <submittedName>
        <fullName evidence="4">F-box/kelch-repeat protein At2g29830-like</fullName>
    </submittedName>
</protein>
<dbReference type="PANTHER" id="PTHR24414">
    <property type="entry name" value="F-BOX/KELCH-REPEAT PROTEIN SKIP4"/>
    <property type="match status" value="1"/>
</dbReference>
<sequence length="413" mass="46861">MVVISELSGGSNGGDDPNKNLQEENQDEDPQDGVEENQNENNLQEVEENLPPQELPEDVMAIIVARVSSCYYYPVLSCVCRAFRQLITSQQLFQTRTRLDHGVTEPVLYVLMGFSMMTTYPRWVFLLHRRNNVPLRLSRVPSLPPMFPGSAAVTIGHKIYVMGGYVMSGYLCVNQALTNAIFIDCRLHTWGHLPNMQRARYNAAAGVIDGKIYVIGGRTKQDEDWIEVFDVTTEVWETVPSECPNDASVDGMFGTSVVMQGRIFILDRQCCLAYEPRHGLWQSWELESQLKRFWHPLSCVVRDLLYAYDPTCSLAHPILVYHPNELVWRPVMGVSTYQLPMLRDDWSKMANVGGKLVILGNNYWSILEIRCVEIALETRNGDQIWGKVESVSPVFTGGVWTLPSIEFCRTVTV</sequence>
<reference evidence="4" key="2">
    <citation type="submission" date="2025-08" db="UniProtKB">
        <authorList>
            <consortium name="RefSeq"/>
        </authorList>
    </citation>
    <scope>IDENTIFICATION</scope>
    <source>
        <tissue evidence="4">Leaf</tissue>
    </source>
</reference>
<feature type="region of interest" description="Disordered" evidence="1">
    <location>
        <begin position="1"/>
        <end position="39"/>
    </location>
</feature>
<dbReference type="InterPro" id="IPR006652">
    <property type="entry name" value="Kelch_1"/>
</dbReference>
<dbReference type="InterPro" id="IPR001810">
    <property type="entry name" value="F-box_dom"/>
</dbReference>
<evidence type="ECO:0000313" key="3">
    <source>
        <dbReference type="Proteomes" id="UP000694864"/>
    </source>
</evidence>
<dbReference type="InterPro" id="IPR057499">
    <property type="entry name" value="Kelch_FKB95"/>
</dbReference>
<dbReference type="InterPro" id="IPR036047">
    <property type="entry name" value="F-box-like_dom_sf"/>
</dbReference>
<dbReference type="Pfam" id="PF00646">
    <property type="entry name" value="F-box"/>
    <property type="match status" value="1"/>
</dbReference>
<dbReference type="Gene3D" id="2.120.10.80">
    <property type="entry name" value="Kelch-type beta propeller"/>
    <property type="match status" value="1"/>
</dbReference>
<dbReference type="SUPFAM" id="SSF81383">
    <property type="entry name" value="F-box domain"/>
    <property type="match status" value="1"/>
</dbReference>
<gene>
    <name evidence="4" type="primary">LOC104789197</name>
</gene>
<keyword evidence="3" id="KW-1185">Reference proteome</keyword>
<dbReference type="Pfam" id="PF25210">
    <property type="entry name" value="Kelch_FKB95"/>
    <property type="match status" value="1"/>
</dbReference>
<name>A0ABM0ZBF3_CAMSA</name>
<accession>A0ABM0ZBF3</accession>